<evidence type="ECO:0000313" key="9">
    <source>
        <dbReference type="Proteomes" id="UP000427769"/>
    </source>
</evidence>
<sequence>MTSKKQRLFAYGLAIHLLLVGIICYAAFPTQTPDEPIRIMYQTNAGKVLFEHHTHTDAFGYGAACFDCHHHPSDDEAALIACGQCHQGPAEDGGQPEVCLDCHDESDIEDTEMSSRADAFHTQCTECHEQFGKGPPSGSENCSACHVL</sequence>
<dbReference type="RefSeq" id="WP_155303950.1">
    <property type="nucleotide sequence ID" value="NZ_AP021875.1"/>
</dbReference>
<dbReference type="KEGG" id="dwd:DSCW_24040"/>
<dbReference type="GO" id="GO:0046872">
    <property type="term" value="F:metal ion binding"/>
    <property type="evidence" value="ECO:0007669"/>
    <property type="project" value="UniProtKB-KW"/>
</dbReference>
<feature type="transmembrane region" description="Helical" evidence="6">
    <location>
        <begin position="9"/>
        <end position="28"/>
    </location>
</feature>
<dbReference type="InterPro" id="IPR020942">
    <property type="entry name" value="Cyt_c_III_dom"/>
</dbReference>
<dbReference type="EMBL" id="AP021875">
    <property type="protein sequence ID" value="BBO74987.1"/>
    <property type="molecule type" value="Genomic_DNA"/>
</dbReference>
<keyword evidence="3" id="KW-0479">Metal-binding</keyword>
<keyword evidence="9" id="KW-1185">Reference proteome</keyword>
<dbReference type="CDD" id="cd08168">
    <property type="entry name" value="Cytochrom_C3"/>
    <property type="match status" value="1"/>
</dbReference>
<evidence type="ECO:0000256" key="4">
    <source>
        <dbReference type="ARBA" id="ARBA00022982"/>
    </source>
</evidence>
<name>A0A5K7ZFU8_9BACT</name>
<evidence type="ECO:0000259" key="7">
    <source>
        <dbReference type="Pfam" id="PF02085"/>
    </source>
</evidence>
<dbReference type="SUPFAM" id="SSF48695">
    <property type="entry name" value="Multiheme cytochromes"/>
    <property type="match status" value="1"/>
</dbReference>
<dbReference type="GO" id="GO:0009055">
    <property type="term" value="F:electron transfer activity"/>
    <property type="evidence" value="ECO:0007669"/>
    <property type="project" value="InterPro"/>
</dbReference>
<reference evidence="8 9" key="1">
    <citation type="submission" date="2019-11" db="EMBL/GenBank/DDBJ databases">
        <title>Comparative genomics of hydrocarbon-degrading Desulfosarcina strains.</title>
        <authorList>
            <person name="Watanabe M."/>
            <person name="Kojima H."/>
            <person name="Fukui M."/>
        </authorList>
    </citation>
    <scope>NUCLEOTIDE SEQUENCE [LARGE SCALE GENOMIC DNA]</scope>
    <source>
        <strain evidence="8 9">PP31</strain>
    </source>
</reference>
<keyword evidence="6" id="KW-0812">Transmembrane</keyword>
<keyword evidence="2" id="KW-0349">Heme</keyword>
<dbReference type="Proteomes" id="UP000427769">
    <property type="component" value="Chromosome"/>
</dbReference>
<gene>
    <name evidence="8" type="ORF">DSCW_24040</name>
</gene>
<keyword evidence="1" id="KW-0813">Transport</keyword>
<evidence type="ECO:0000256" key="1">
    <source>
        <dbReference type="ARBA" id="ARBA00022448"/>
    </source>
</evidence>
<evidence type="ECO:0000313" key="8">
    <source>
        <dbReference type="EMBL" id="BBO74987.1"/>
    </source>
</evidence>
<keyword evidence="5" id="KW-0408">Iron</keyword>
<keyword evidence="6" id="KW-1133">Transmembrane helix</keyword>
<evidence type="ECO:0000256" key="3">
    <source>
        <dbReference type="ARBA" id="ARBA00022723"/>
    </source>
</evidence>
<evidence type="ECO:0000256" key="2">
    <source>
        <dbReference type="ARBA" id="ARBA00022617"/>
    </source>
</evidence>
<evidence type="ECO:0000256" key="6">
    <source>
        <dbReference type="SAM" id="Phobius"/>
    </source>
</evidence>
<dbReference type="OrthoDB" id="9807368at2"/>
<feature type="domain" description="Class III cytochrome C" evidence="7">
    <location>
        <begin position="80"/>
        <end position="146"/>
    </location>
</feature>
<dbReference type="InterPro" id="IPR036280">
    <property type="entry name" value="Multihaem_cyt_sf"/>
</dbReference>
<dbReference type="Pfam" id="PF02085">
    <property type="entry name" value="Cytochrom_CIII"/>
    <property type="match status" value="1"/>
</dbReference>
<organism evidence="8 9">
    <name type="scientific">Desulfosarcina widdelii</name>
    <dbReference type="NCBI Taxonomy" id="947919"/>
    <lineage>
        <taxon>Bacteria</taxon>
        <taxon>Pseudomonadati</taxon>
        <taxon>Thermodesulfobacteriota</taxon>
        <taxon>Desulfobacteria</taxon>
        <taxon>Desulfobacterales</taxon>
        <taxon>Desulfosarcinaceae</taxon>
        <taxon>Desulfosarcina</taxon>
    </lineage>
</organism>
<keyword evidence="4" id="KW-0249">Electron transport</keyword>
<proteinExistence type="predicted"/>
<keyword evidence="6" id="KW-0472">Membrane</keyword>
<dbReference type="AlphaFoldDB" id="A0A5K7ZFU8"/>
<accession>A0A5K7ZFU8</accession>
<protein>
    <recommendedName>
        <fullName evidence="7">Class III cytochrome C domain-containing protein</fullName>
    </recommendedName>
</protein>
<evidence type="ECO:0000256" key="5">
    <source>
        <dbReference type="ARBA" id="ARBA00023004"/>
    </source>
</evidence>
<dbReference type="GO" id="GO:0020037">
    <property type="term" value="F:heme binding"/>
    <property type="evidence" value="ECO:0007669"/>
    <property type="project" value="InterPro"/>
</dbReference>
<dbReference type="Gene3D" id="3.90.10.10">
    <property type="entry name" value="Cytochrome C3"/>
    <property type="match status" value="1"/>
</dbReference>